<evidence type="ECO:0000256" key="3">
    <source>
        <dbReference type="ARBA" id="ARBA00022722"/>
    </source>
</evidence>
<evidence type="ECO:0000256" key="4">
    <source>
        <dbReference type="ARBA" id="ARBA00022801"/>
    </source>
</evidence>
<dbReference type="InterPro" id="IPR001667">
    <property type="entry name" value="DDH_dom"/>
</dbReference>
<dbReference type="InterPro" id="IPR003156">
    <property type="entry name" value="DHHA1_dom"/>
</dbReference>
<dbReference type="PANTHER" id="PTHR30255">
    <property type="entry name" value="SINGLE-STRANDED-DNA-SPECIFIC EXONUCLEASE RECJ"/>
    <property type="match status" value="1"/>
</dbReference>
<dbReference type="SUPFAM" id="SSF64182">
    <property type="entry name" value="DHH phosphoesterases"/>
    <property type="match status" value="1"/>
</dbReference>
<evidence type="ECO:0000313" key="10">
    <source>
        <dbReference type="Proteomes" id="UP000593591"/>
    </source>
</evidence>
<dbReference type="InterPro" id="IPR041122">
    <property type="entry name" value="RecJ_OB"/>
</dbReference>
<accession>A0A7M1XJA7</accession>
<dbReference type="KEGG" id="trc:DYE49_04475"/>
<dbReference type="Pfam" id="PF02272">
    <property type="entry name" value="DHHA1"/>
    <property type="match status" value="1"/>
</dbReference>
<dbReference type="GO" id="GO:0004527">
    <property type="term" value="F:exonuclease activity"/>
    <property type="evidence" value="ECO:0007669"/>
    <property type="project" value="UniProtKB-KW"/>
</dbReference>
<organism evidence="9 10">
    <name type="scientific">Treponema rectale</name>
    <dbReference type="NCBI Taxonomy" id="744512"/>
    <lineage>
        <taxon>Bacteria</taxon>
        <taxon>Pseudomonadati</taxon>
        <taxon>Spirochaetota</taxon>
        <taxon>Spirochaetia</taxon>
        <taxon>Spirochaetales</taxon>
        <taxon>Treponemataceae</taxon>
        <taxon>Treponema</taxon>
    </lineage>
</organism>
<evidence type="ECO:0000259" key="8">
    <source>
        <dbReference type="Pfam" id="PF17768"/>
    </source>
</evidence>
<reference evidence="9 10" key="1">
    <citation type="submission" date="2018-08" db="EMBL/GenBank/DDBJ databases">
        <title>The first complete genome of Treponema rectale (CHPAT), a commensal spirochete of the bovine rectum.</title>
        <authorList>
            <person name="Staton G.J."/>
            <person name="Clegg S.R."/>
            <person name="Carter S.D."/>
            <person name="Radford A.D."/>
            <person name="Darby A."/>
            <person name="Hall N."/>
            <person name="Birtles R.J."/>
            <person name="Evans N.J."/>
        </authorList>
    </citation>
    <scope>NUCLEOTIDE SEQUENCE [LARGE SCALE GENOMIC DNA]</scope>
    <source>
        <strain evidence="9 10">CHPA</strain>
    </source>
</reference>
<evidence type="ECO:0000256" key="2">
    <source>
        <dbReference type="ARBA" id="ARBA00019841"/>
    </source>
</evidence>
<dbReference type="Proteomes" id="UP000593591">
    <property type="component" value="Chromosome"/>
</dbReference>
<sequence length="529" mass="59849">MISLQTINMSFLSQLLEHYHLNTKDLGARSAPGSFDNLKTPFELEDFKKVIERLKKAISTKEKTVIYGDYDVDGLTATSIMKLALDETGLNPGFFIPSRYVEGYGLNVERVRQFALKGYHLIITVDNGIAAVEAISEAKKLGMDVLVIDHHDVPATLPKFDCCFHQTYSHFLDYNCSAASLCFFVASFLLRRFDSYFATLAGIAVFSDVMPLVGNNLELAKMMKQFINKHHYRNLCYILGNGSISYDDINFTLIPSFNSVGRIMKDSASTNNACRLLLERSDEEKIKKYANLLISCNVERKEIVKNVTFLNQYTLSSDHGICLRTNDFSGLSGLFANKVMREKNVPVAIFSKDDINPEYLVGSLRAPEGYKVDEFLKKYQSMIVAGGGHERAAGLTIREKDYYLVCTMFISECSKQALEMEEKTEDVINITIEDLNEANYSIYESFMPFGEGFPAPSFKLTIEKERLKSTASHKCLMANSDDQQGQVVIFDHIDEILNSEKPIFDIYGNLTMEIFRNSKKIKFLSTKIM</sequence>
<keyword evidence="4" id="KW-0378">Hydrolase</keyword>
<dbReference type="Pfam" id="PF17768">
    <property type="entry name" value="RecJ_OB"/>
    <property type="match status" value="1"/>
</dbReference>
<evidence type="ECO:0000256" key="5">
    <source>
        <dbReference type="ARBA" id="ARBA00022839"/>
    </source>
</evidence>
<dbReference type="PANTHER" id="PTHR30255:SF2">
    <property type="entry name" value="SINGLE-STRANDED-DNA-SPECIFIC EXONUCLEASE RECJ"/>
    <property type="match status" value="1"/>
</dbReference>
<dbReference type="AlphaFoldDB" id="A0A7M1XJA7"/>
<feature type="domain" description="DHHA1" evidence="7">
    <location>
        <begin position="333"/>
        <end position="400"/>
    </location>
</feature>
<dbReference type="GO" id="GO:0003676">
    <property type="term" value="F:nucleic acid binding"/>
    <property type="evidence" value="ECO:0007669"/>
    <property type="project" value="InterPro"/>
</dbReference>
<proteinExistence type="inferred from homology"/>
<keyword evidence="5" id="KW-0269">Exonuclease</keyword>
<name>A0A7M1XJA7_9SPIR</name>
<feature type="domain" description="RecJ OB" evidence="8">
    <location>
        <begin position="430"/>
        <end position="523"/>
    </location>
</feature>
<protein>
    <recommendedName>
        <fullName evidence="2">Single-stranded-DNA-specific exonuclease RecJ</fullName>
    </recommendedName>
</protein>
<feature type="domain" description="DDH" evidence="6">
    <location>
        <begin position="63"/>
        <end position="186"/>
    </location>
</feature>
<keyword evidence="3" id="KW-0540">Nuclease</keyword>
<evidence type="ECO:0000259" key="7">
    <source>
        <dbReference type="Pfam" id="PF02272"/>
    </source>
</evidence>
<gene>
    <name evidence="9" type="ORF">DYE49_04475</name>
</gene>
<dbReference type="Gene3D" id="3.90.1640.30">
    <property type="match status" value="1"/>
</dbReference>
<dbReference type="InterPro" id="IPR051673">
    <property type="entry name" value="SSDNA_exonuclease_RecJ"/>
</dbReference>
<comment type="similarity">
    <text evidence="1">Belongs to the RecJ family.</text>
</comment>
<evidence type="ECO:0000256" key="1">
    <source>
        <dbReference type="ARBA" id="ARBA00005915"/>
    </source>
</evidence>
<evidence type="ECO:0000259" key="6">
    <source>
        <dbReference type="Pfam" id="PF01368"/>
    </source>
</evidence>
<dbReference type="EMBL" id="CP031517">
    <property type="protein sequence ID" value="QOS39759.1"/>
    <property type="molecule type" value="Genomic_DNA"/>
</dbReference>
<dbReference type="Gene3D" id="3.10.310.30">
    <property type="match status" value="1"/>
</dbReference>
<dbReference type="Pfam" id="PF01368">
    <property type="entry name" value="DHH"/>
    <property type="match status" value="1"/>
</dbReference>
<evidence type="ECO:0000313" key="9">
    <source>
        <dbReference type="EMBL" id="QOS39759.1"/>
    </source>
</evidence>
<dbReference type="InterPro" id="IPR038763">
    <property type="entry name" value="DHH_sf"/>
</dbReference>